<gene>
    <name evidence="1" type="ORF">GCM10017790_04720</name>
</gene>
<dbReference type="RefSeq" id="WP_229907656.1">
    <property type="nucleotide sequence ID" value="NZ_BNAY01000001.1"/>
</dbReference>
<sequence>MSPILSRRRDFISSRKLDRGAGAADGRFVVRRATANHWRLRREENGWAVTVRTNRVLDGRPESPALLRQAGD</sequence>
<reference evidence="2" key="1">
    <citation type="journal article" date="2019" name="Int. J. Syst. Evol. Microbiol.">
        <title>The Global Catalogue of Microorganisms (GCM) 10K type strain sequencing project: providing services to taxonomists for standard genome sequencing and annotation.</title>
        <authorList>
            <consortium name="The Broad Institute Genomics Platform"/>
            <consortium name="The Broad Institute Genome Sequencing Center for Infectious Disease"/>
            <person name="Wu L."/>
            <person name="Ma J."/>
        </authorList>
    </citation>
    <scope>NUCLEOTIDE SEQUENCE [LARGE SCALE GENOMIC DNA]</scope>
    <source>
        <strain evidence="2">CGMCC 4.7683</strain>
    </source>
</reference>
<dbReference type="EMBL" id="BNAY01000001">
    <property type="protein sequence ID" value="GHH03107.1"/>
    <property type="molecule type" value="Genomic_DNA"/>
</dbReference>
<dbReference type="Proteomes" id="UP000635387">
    <property type="component" value="Unassembled WGS sequence"/>
</dbReference>
<protein>
    <submittedName>
        <fullName evidence="1">Uncharacterized protein</fullName>
    </submittedName>
</protein>
<keyword evidence="2" id="KW-1185">Reference proteome</keyword>
<evidence type="ECO:0000313" key="2">
    <source>
        <dbReference type="Proteomes" id="UP000635387"/>
    </source>
</evidence>
<proteinExistence type="predicted"/>
<comment type="caution">
    <text evidence="1">The sequence shown here is derived from an EMBL/GenBank/DDBJ whole genome shotgun (WGS) entry which is preliminary data.</text>
</comment>
<name>A0ABQ3L466_9PSEU</name>
<accession>A0ABQ3L466</accession>
<organism evidence="1 2">
    <name type="scientific">Amycolatopsis oliviviridis</name>
    <dbReference type="NCBI Taxonomy" id="1471590"/>
    <lineage>
        <taxon>Bacteria</taxon>
        <taxon>Bacillati</taxon>
        <taxon>Actinomycetota</taxon>
        <taxon>Actinomycetes</taxon>
        <taxon>Pseudonocardiales</taxon>
        <taxon>Pseudonocardiaceae</taxon>
        <taxon>Amycolatopsis</taxon>
    </lineage>
</organism>
<evidence type="ECO:0000313" key="1">
    <source>
        <dbReference type="EMBL" id="GHH03107.1"/>
    </source>
</evidence>